<evidence type="ECO:0000313" key="2">
    <source>
        <dbReference type="Proteomes" id="UP000030645"/>
    </source>
</evidence>
<gene>
    <name evidence="1" type="ORF">L484_001380</name>
</gene>
<keyword evidence="2" id="KW-1185">Reference proteome</keyword>
<evidence type="ECO:0000313" key="1">
    <source>
        <dbReference type="EMBL" id="EXB54042.1"/>
    </source>
</evidence>
<proteinExistence type="predicted"/>
<organism evidence="1 2">
    <name type="scientific">Morus notabilis</name>
    <dbReference type="NCBI Taxonomy" id="981085"/>
    <lineage>
        <taxon>Eukaryota</taxon>
        <taxon>Viridiplantae</taxon>
        <taxon>Streptophyta</taxon>
        <taxon>Embryophyta</taxon>
        <taxon>Tracheophyta</taxon>
        <taxon>Spermatophyta</taxon>
        <taxon>Magnoliopsida</taxon>
        <taxon>eudicotyledons</taxon>
        <taxon>Gunneridae</taxon>
        <taxon>Pentapetalae</taxon>
        <taxon>rosids</taxon>
        <taxon>fabids</taxon>
        <taxon>Rosales</taxon>
        <taxon>Moraceae</taxon>
        <taxon>Moreae</taxon>
        <taxon>Morus</taxon>
    </lineage>
</organism>
<accession>W9R429</accession>
<reference evidence="2" key="1">
    <citation type="submission" date="2013-01" db="EMBL/GenBank/DDBJ databases">
        <title>Draft Genome Sequence of a Mulberry Tree, Morus notabilis C.K. Schneid.</title>
        <authorList>
            <person name="He N."/>
            <person name="Zhao S."/>
        </authorList>
    </citation>
    <scope>NUCLEOTIDE SEQUENCE</scope>
</reference>
<sequence>MGEEPGGSYFGREVAMAASGWVCSSACGYGGGGWVCTSWVCVKAGESLSRSSGEGGLRELPESRALLASRELGLG</sequence>
<name>W9R429_9ROSA</name>
<protein>
    <submittedName>
        <fullName evidence="1">Uncharacterized protein</fullName>
    </submittedName>
</protein>
<dbReference type="Proteomes" id="UP000030645">
    <property type="component" value="Unassembled WGS sequence"/>
</dbReference>
<dbReference type="EMBL" id="KE344152">
    <property type="protein sequence ID" value="EXB54042.1"/>
    <property type="molecule type" value="Genomic_DNA"/>
</dbReference>
<dbReference type="AlphaFoldDB" id="W9R429"/>